<gene>
    <name evidence="1" type="ORF">SAMN05444159_0003</name>
</gene>
<evidence type="ECO:0000313" key="1">
    <source>
        <dbReference type="EMBL" id="SHJ21444.1"/>
    </source>
</evidence>
<accession>A0A1M6HH27</accession>
<protein>
    <submittedName>
        <fullName evidence="1">Uncharacterized protein</fullName>
    </submittedName>
</protein>
<dbReference type="RefSeq" id="WP_154071035.1">
    <property type="nucleotide sequence ID" value="NZ_LT670844.1"/>
</dbReference>
<dbReference type="EMBL" id="LT670844">
    <property type="protein sequence ID" value="SHJ21444.1"/>
    <property type="molecule type" value="Genomic_DNA"/>
</dbReference>
<dbReference type="AlphaFoldDB" id="A0A1M6HH27"/>
<evidence type="ECO:0000313" key="2">
    <source>
        <dbReference type="Proteomes" id="UP000189935"/>
    </source>
</evidence>
<organism evidence="1 2">
    <name type="scientific">Bradyrhizobium lablabi</name>
    <dbReference type="NCBI Taxonomy" id="722472"/>
    <lineage>
        <taxon>Bacteria</taxon>
        <taxon>Pseudomonadati</taxon>
        <taxon>Pseudomonadota</taxon>
        <taxon>Alphaproteobacteria</taxon>
        <taxon>Hyphomicrobiales</taxon>
        <taxon>Nitrobacteraceae</taxon>
        <taxon>Bradyrhizobium</taxon>
    </lineage>
</organism>
<proteinExistence type="predicted"/>
<reference evidence="1 2" key="1">
    <citation type="submission" date="2016-11" db="EMBL/GenBank/DDBJ databases">
        <authorList>
            <person name="Jaros S."/>
            <person name="Januszkiewicz K."/>
            <person name="Wedrychowicz H."/>
        </authorList>
    </citation>
    <scope>NUCLEOTIDE SEQUENCE [LARGE SCALE GENOMIC DNA]</scope>
    <source>
        <strain evidence="1 2">GAS499</strain>
    </source>
</reference>
<name>A0A1M6HH27_9BRAD</name>
<dbReference type="Proteomes" id="UP000189935">
    <property type="component" value="Chromosome I"/>
</dbReference>
<sequence>MLFIVLSGIVGAGAIFFALWPYGACSTFLAAPFRGPRGPVIGPAVGGLAATRHDNLP</sequence>